<proteinExistence type="predicted"/>
<sequence>MRSRQRTWFLFQPQEILQDDSVSTLLSVFVTGNIDSRVARKIKRTMVSHKTQRFI</sequence>
<name>A0A0A9Q8X0_ARUDO</name>
<reference evidence="1" key="1">
    <citation type="submission" date="2014-09" db="EMBL/GenBank/DDBJ databases">
        <authorList>
            <person name="Magalhaes I.L.F."/>
            <person name="Oliveira U."/>
            <person name="Santos F.R."/>
            <person name="Vidigal T.H.D.A."/>
            <person name="Brescovit A.D."/>
            <person name="Santos A.J."/>
        </authorList>
    </citation>
    <scope>NUCLEOTIDE SEQUENCE</scope>
    <source>
        <tissue evidence="1">Shoot tissue taken approximately 20 cm above the soil surface</tissue>
    </source>
</reference>
<dbReference type="AlphaFoldDB" id="A0A0A9Q8X0"/>
<dbReference type="EMBL" id="GBRH01255846">
    <property type="protein sequence ID" value="JAD42049.1"/>
    <property type="molecule type" value="Transcribed_RNA"/>
</dbReference>
<reference evidence="1" key="2">
    <citation type="journal article" date="2015" name="Data Brief">
        <title>Shoot transcriptome of the giant reed, Arundo donax.</title>
        <authorList>
            <person name="Barrero R.A."/>
            <person name="Guerrero F.D."/>
            <person name="Moolhuijzen P."/>
            <person name="Goolsby J.A."/>
            <person name="Tidwell J."/>
            <person name="Bellgard S.E."/>
            <person name="Bellgard M.I."/>
        </authorList>
    </citation>
    <scope>NUCLEOTIDE SEQUENCE</scope>
    <source>
        <tissue evidence="1">Shoot tissue taken approximately 20 cm above the soil surface</tissue>
    </source>
</reference>
<organism evidence="1">
    <name type="scientific">Arundo donax</name>
    <name type="common">Giant reed</name>
    <name type="synonym">Donax arundinaceus</name>
    <dbReference type="NCBI Taxonomy" id="35708"/>
    <lineage>
        <taxon>Eukaryota</taxon>
        <taxon>Viridiplantae</taxon>
        <taxon>Streptophyta</taxon>
        <taxon>Embryophyta</taxon>
        <taxon>Tracheophyta</taxon>
        <taxon>Spermatophyta</taxon>
        <taxon>Magnoliopsida</taxon>
        <taxon>Liliopsida</taxon>
        <taxon>Poales</taxon>
        <taxon>Poaceae</taxon>
        <taxon>PACMAD clade</taxon>
        <taxon>Arundinoideae</taxon>
        <taxon>Arundineae</taxon>
        <taxon>Arundo</taxon>
    </lineage>
</organism>
<accession>A0A0A9Q8X0</accession>
<protein>
    <submittedName>
        <fullName evidence="1">Uncharacterized protein</fullName>
    </submittedName>
</protein>
<evidence type="ECO:0000313" key="1">
    <source>
        <dbReference type="EMBL" id="JAD42049.1"/>
    </source>
</evidence>